<dbReference type="RefSeq" id="WP_188579033.1">
    <property type="nucleotide sequence ID" value="NZ_BMDZ01000033.1"/>
</dbReference>
<evidence type="ECO:0000313" key="6">
    <source>
        <dbReference type="EMBL" id="GGB45668.1"/>
    </source>
</evidence>
<feature type="transmembrane region" description="Helical" evidence="4">
    <location>
        <begin position="216"/>
        <end position="237"/>
    </location>
</feature>
<evidence type="ECO:0000313" key="7">
    <source>
        <dbReference type="Proteomes" id="UP000603352"/>
    </source>
</evidence>
<accession>A0ABQ1IMD6</accession>
<evidence type="ECO:0000256" key="4">
    <source>
        <dbReference type="SAM" id="Phobius"/>
    </source>
</evidence>
<feature type="transmembrane region" description="Helical" evidence="4">
    <location>
        <begin position="367"/>
        <end position="388"/>
    </location>
</feature>
<feature type="transmembrane region" description="Helical" evidence="4">
    <location>
        <begin position="280"/>
        <end position="296"/>
    </location>
</feature>
<proteinExistence type="predicted"/>
<name>A0ABQ1IMD6_9PROT</name>
<feature type="transmembrane region" description="Helical" evidence="4">
    <location>
        <begin position="20"/>
        <end position="39"/>
    </location>
</feature>
<evidence type="ECO:0000256" key="2">
    <source>
        <dbReference type="ARBA" id="ARBA00022989"/>
    </source>
</evidence>
<keyword evidence="3 4" id="KW-0472">Membrane</keyword>
<feature type="transmembrane region" description="Helical" evidence="4">
    <location>
        <begin position="302"/>
        <end position="328"/>
    </location>
</feature>
<feature type="transmembrane region" description="Helical" evidence="4">
    <location>
        <begin position="335"/>
        <end position="355"/>
    </location>
</feature>
<dbReference type="EMBL" id="BMDZ01000033">
    <property type="protein sequence ID" value="GGB45668.1"/>
    <property type="molecule type" value="Genomic_DNA"/>
</dbReference>
<dbReference type="Pfam" id="PF07690">
    <property type="entry name" value="MFS_1"/>
    <property type="match status" value="1"/>
</dbReference>
<keyword evidence="7" id="KW-1185">Reference proteome</keyword>
<evidence type="ECO:0000256" key="3">
    <source>
        <dbReference type="ARBA" id="ARBA00023136"/>
    </source>
</evidence>
<keyword evidence="2 4" id="KW-1133">Transmembrane helix</keyword>
<organism evidence="6 7">
    <name type="scientific">Tistrella bauzanensis</name>
    <dbReference type="NCBI Taxonomy" id="657419"/>
    <lineage>
        <taxon>Bacteria</taxon>
        <taxon>Pseudomonadati</taxon>
        <taxon>Pseudomonadota</taxon>
        <taxon>Alphaproteobacteria</taxon>
        <taxon>Geminicoccales</taxon>
        <taxon>Geminicoccaceae</taxon>
        <taxon>Tistrella</taxon>
    </lineage>
</organism>
<feature type="transmembrane region" description="Helical" evidence="4">
    <location>
        <begin position="112"/>
        <end position="133"/>
    </location>
</feature>
<feature type="transmembrane region" description="Helical" evidence="4">
    <location>
        <begin position="145"/>
        <end position="171"/>
    </location>
</feature>
<gene>
    <name evidence="6" type="ORF">GCM10011505_28640</name>
</gene>
<evidence type="ECO:0000256" key="1">
    <source>
        <dbReference type="ARBA" id="ARBA00022692"/>
    </source>
</evidence>
<sequence>MSLDLSARHATTRAGSPARLALALMAVTTAANLHTPLAARYAMADGLGSGAAGLAFAAYVGGALPMLLAGAGLPDRLGRGRTLSLALGLAVLADLIVIARPGLAALGLSRALLGIAVAATSTLAPAFMTAQFAPGTDPRRIAARVSVATTFGFGFGAAMTALCLIVDPLAWIRPLTVLAYPVLAGLALLAVSGLPQGAGRRPDAPMLRRPAFPAGTLPFGFAILVAWAVVGVVIAVLPATLARAGLDSYAGLATFLVIVPGILAVPAARRMTPEAAIRRGLLILIPAYALIAWGALDGRIWAVFTGTALAATSCYGLVHAGGLAGVLIRSGRAATGATAGFYLLAYLGFSLPVIVTGRIADLAGQEVALGGFGAALVMAVLVLCGLSARTSPR</sequence>
<keyword evidence="1 4" id="KW-0812">Transmembrane</keyword>
<dbReference type="InterPro" id="IPR036259">
    <property type="entry name" value="MFS_trans_sf"/>
</dbReference>
<dbReference type="InterPro" id="IPR011701">
    <property type="entry name" value="MFS"/>
</dbReference>
<feature type="transmembrane region" description="Helical" evidence="4">
    <location>
        <begin position="249"/>
        <end position="268"/>
    </location>
</feature>
<dbReference type="PANTHER" id="PTHR23521">
    <property type="entry name" value="TRANSPORTER MFS SUPERFAMILY"/>
    <property type="match status" value="1"/>
</dbReference>
<protein>
    <submittedName>
        <fullName evidence="6">MFS transporter</fullName>
    </submittedName>
</protein>
<dbReference type="PROSITE" id="PS50850">
    <property type="entry name" value="MFS"/>
    <property type="match status" value="1"/>
</dbReference>
<dbReference type="InterPro" id="IPR020846">
    <property type="entry name" value="MFS_dom"/>
</dbReference>
<feature type="transmembrane region" description="Helical" evidence="4">
    <location>
        <begin position="51"/>
        <end position="73"/>
    </location>
</feature>
<dbReference type="Proteomes" id="UP000603352">
    <property type="component" value="Unassembled WGS sequence"/>
</dbReference>
<evidence type="ECO:0000259" key="5">
    <source>
        <dbReference type="PROSITE" id="PS50850"/>
    </source>
</evidence>
<feature type="transmembrane region" description="Helical" evidence="4">
    <location>
        <begin position="177"/>
        <end position="195"/>
    </location>
</feature>
<dbReference type="PANTHER" id="PTHR23521:SF3">
    <property type="entry name" value="MFS TRANSPORTER"/>
    <property type="match status" value="1"/>
</dbReference>
<reference evidence="7" key="1">
    <citation type="journal article" date="2019" name="Int. J. Syst. Evol. Microbiol.">
        <title>The Global Catalogue of Microorganisms (GCM) 10K type strain sequencing project: providing services to taxonomists for standard genome sequencing and annotation.</title>
        <authorList>
            <consortium name="The Broad Institute Genomics Platform"/>
            <consortium name="The Broad Institute Genome Sequencing Center for Infectious Disease"/>
            <person name="Wu L."/>
            <person name="Ma J."/>
        </authorList>
    </citation>
    <scope>NUCLEOTIDE SEQUENCE [LARGE SCALE GENOMIC DNA]</scope>
    <source>
        <strain evidence="7">CGMCC 1.10188</strain>
    </source>
</reference>
<dbReference type="SUPFAM" id="SSF103473">
    <property type="entry name" value="MFS general substrate transporter"/>
    <property type="match status" value="1"/>
</dbReference>
<feature type="transmembrane region" description="Helical" evidence="4">
    <location>
        <begin position="85"/>
        <end position="106"/>
    </location>
</feature>
<dbReference type="Gene3D" id="1.20.1250.20">
    <property type="entry name" value="MFS general substrate transporter like domains"/>
    <property type="match status" value="1"/>
</dbReference>
<comment type="caution">
    <text evidence="6">The sequence shown here is derived from an EMBL/GenBank/DDBJ whole genome shotgun (WGS) entry which is preliminary data.</text>
</comment>
<feature type="domain" description="Major facilitator superfamily (MFS) profile" evidence="5">
    <location>
        <begin position="1"/>
        <end position="393"/>
    </location>
</feature>